<gene>
    <name evidence="2" type="ORF">S01H1_07661</name>
</gene>
<reference evidence="2" key="1">
    <citation type="journal article" date="2014" name="Front. Microbiol.">
        <title>High frequency of phylogenetically diverse reductive dehalogenase-homologous genes in deep subseafloor sedimentary metagenomes.</title>
        <authorList>
            <person name="Kawai M."/>
            <person name="Futagami T."/>
            <person name="Toyoda A."/>
            <person name="Takaki Y."/>
            <person name="Nishi S."/>
            <person name="Hori S."/>
            <person name="Arai W."/>
            <person name="Tsubouchi T."/>
            <person name="Morono Y."/>
            <person name="Uchiyama I."/>
            <person name="Ito T."/>
            <person name="Fujiyama A."/>
            <person name="Inagaki F."/>
            <person name="Takami H."/>
        </authorList>
    </citation>
    <scope>NUCLEOTIDE SEQUENCE</scope>
    <source>
        <strain evidence="2">Expedition CK06-06</strain>
    </source>
</reference>
<dbReference type="InterPro" id="IPR021778">
    <property type="entry name" value="Se/S_carrier-like"/>
</dbReference>
<proteinExistence type="predicted"/>
<feature type="domain" description="Putative Se/S carrier protein-like" evidence="1">
    <location>
        <begin position="7"/>
        <end position="72"/>
    </location>
</feature>
<evidence type="ECO:0000313" key="2">
    <source>
        <dbReference type="EMBL" id="GAF70484.1"/>
    </source>
</evidence>
<dbReference type="AlphaFoldDB" id="X0RNT6"/>
<evidence type="ECO:0000259" key="1">
    <source>
        <dbReference type="Pfam" id="PF11823"/>
    </source>
</evidence>
<accession>X0RNT6</accession>
<dbReference type="EMBL" id="BARS01003940">
    <property type="protein sequence ID" value="GAF70484.1"/>
    <property type="molecule type" value="Genomic_DNA"/>
</dbReference>
<name>X0RNT6_9ZZZZ</name>
<dbReference type="Pfam" id="PF11823">
    <property type="entry name" value="Se_S_carrier"/>
    <property type="match status" value="1"/>
</dbReference>
<comment type="caution">
    <text evidence="2">The sequence shown here is derived from an EMBL/GenBank/DDBJ whole genome shotgun (WGS) entry which is preliminary data.</text>
</comment>
<sequence length="74" mass="8225">MAKTFSVLLFHTSSHAIRAEKLLEEKGTACKLIPVPRHLSSDCGVCVRVRRQDRDKAEKLLEGAGVEVVEVHDL</sequence>
<organism evidence="2">
    <name type="scientific">marine sediment metagenome</name>
    <dbReference type="NCBI Taxonomy" id="412755"/>
    <lineage>
        <taxon>unclassified sequences</taxon>
        <taxon>metagenomes</taxon>
        <taxon>ecological metagenomes</taxon>
    </lineage>
</organism>
<protein>
    <recommendedName>
        <fullName evidence="1">Putative Se/S carrier protein-like domain-containing protein</fullName>
    </recommendedName>
</protein>